<dbReference type="KEGG" id="rry:C1O28_02810"/>
<dbReference type="AlphaFoldDB" id="A0ABD6W8F7"/>
<proteinExistence type="predicted"/>
<keyword evidence="5" id="KW-1185">Reference proteome</keyword>
<reference evidence="4 5" key="1">
    <citation type="submission" date="2018-02" db="EMBL/GenBank/DDBJ databases">
        <title>Bacteriophage NCPPB3778 and a type I-E CRISPR drive the evolution of the US Biological Select Agent, Rathayibacter toxicus.</title>
        <authorList>
            <person name="Davis E.W.II."/>
            <person name="Tabima J.F."/>
            <person name="Weisberg A.J."/>
            <person name="Lopes L.D."/>
            <person name="Wiseman M.S."/>
            <person name="Wiseman M.S."/>
            <person name="Pupko T."/>
            <person name="Belcher M.S."/>
            <person name="Sechler A.J."/>
            <person name="Tancos M.A."/>
            <person name="Schroeder B.K."/>
            <person name="Murray T.D."/>
            <person name="Luster D.G."/>
            <person name="Schneider W.L."/>
            <person name="Rogers E."/>
            <person name="Andreote F.D."/>
            <person name="Grunwald N.J."/>
            <person name="Putnam M.L."/>
            <person name="Chang J.H."/>
        </authorList>
    </citation>
    <scope>NUCLEOTIDE SEQUENCE [LARGE SCALE GENOMIC DNA]</scope>
    <source>
        <strain evidence="3 5">AY1D6</strain>
        <strain evidence="2 4">AY1I9</strain>
    </source>
</reference>
<dbReference type="RefSeq" id="WP_097166680.1">
    <property type="nucleotide sequence ID" value="NZ_CP028129.1"/>
</dbReference>
<name>A0ABD6W8F7_RATRA</name>
<dbReference type="Proteomes" id="UP000237881">
    <property type="component" value="Unassembled WGS sequence"/>
</dbReference>
<organism evidence="2 4">
    <name type="scientific">Rathayibacter rathayi</name>
    <name type="common">Corynebacterium rathayi</name>
    <dbReference type="NCBI Taxonomy" id="33887"/>
    <lineage>
        <taxon>Bacteria</taxon>
        <taxon>Bacillati</taxon>
        <taxon>Actinomycetota</taxon>
        <taxon>Actinomycetes</taxon>
        <taxon>Micrococcales</taxon>
        <taxon>Microbacteriaceae</taxon>
        <taxon>Rathayibacter</taxon>
    </lineage>
</organism>
<dbReference type="EMBL" id="PSUL01000014">
    <property type="protein sequence ID" value="PPF14132.1"/>
    <property type="molecule type" value="Genomic_DNA"/>
</dbReference>
<dbReference type="EMBL" id="PSVT01000005">
    <property type="protein sequence ID" value="PPH78817.1"/>
    <property type="molecule type" value="Genomic_DNA"/>
</dbReference>
<gene>
    <name evidence="2" type="ORF">C5C04_07530</name>
    <name evidence="3" type="ORF">C5C40_04675</name>
</gene>
<keyword evidence="1" id="KW-1133">Transmembrane helix</keyword>
<keyword evidence="1" id="KW-0472">Membrane</keyword>
<dbReference type="GeneID" id="49819382"/>
<evidence type="ECO:0000313" key="3">
    <source>
        <dbReference type="EMBL" id="PPH78817.1"/>
    </source>
</evidence>
<comment type="caution">
    <text evidence="2">The sequence shown here is derived from an EMBL/GenBank/DDBJ whole genome shotgun (WGS) entry which is preliminary data.</text>
</comment>
<feature type="transmembrane region" description="Helical" evidence="1">
    <location>
        <begin position="65"/>
        <end position="86"/>
    </location>
</feature>
<sequence length="128" mass="13557">MTRLRLVTVGGYLLGLILFSVTAAAGLDPLLAADVPPLFLTSALLEFAALPLLGRLSTARGSAVALVVIALFGIASFSFLLTASSYPSCCWRRCSTPWWASVSRAPAWSCSAARVGAESVRARARTRR</sequence>
<accession>A0ABD6W8F7</accession>
<evidence type="ECO:0000313" key="5">
    <source>
        <dbReference type="Proteomes" id="UP000239698"/>
    </source>
</evidence>
<evidence type="ECO:0000313" key="2">
    <source>
        <dbReference type="EMBL" id="PPF14132.1"/>
    </source>
</evidence>
<evidence type="ECO:0000256" key="1">
    <source>
        <dbReference type="SAM" id="Phobius"/>
    </source>
</evidence>
<keyword evidence="1" id="KW-0812">Transmembrane</keyword>
<protein>
    <submittedName>
        <fullName evidence="2">Uncharacterized protein</fullName>
    </submittedName>
</protein>
<dbReference type="Proteomes" id="UP000239698">
    <property type="component" value="Unassembled WGS sequence"/>
</dbReference>
<evidence type="ECO:0000313" key="4">
    <source>
        <dbReference type="Proteomes" id="UP000237881"/>
    </source>
</evidence>